<accession>A0A8S1CEX8</accession>
<dbReference type="AlphaFoldDB" id="A0A8S1CEX8"/>
<organism evidence="1 2">
    <name type="scientific">Cloeon dipterum</name>
    <dbReference type="NCBI Taxonomy" id="197152"/>
    <lineage>
        <taxon>Eukaryota</taxon>
        <taxon>Metazoa</taxon>
        <taxon>Ecdysozoa</taxon>
        <taxon>Arthropoda</taxon>
        <taxon>Hexapoda</taxon>
        <taxon>Insecta</taxon>
        <taxon>Pterygota</taxon>
        <taxon>Palaeoptera</taxon>
        <taxon>Ephemeroptera</taxon>
        <taxon>Pisciforma</taxon>
        <taxon>Baetidae</taxon>
        <taxon>Cloeon</taxon>
    </lineage>
</organism>
<sequence>MKKSMSNLQVFLYNASAEYHLRRLCMDHLPNLQVIEDFASEFCSMQDFIPFALDRISHETSNLRHLLVDFGQEETTSENVHLTHSLVSHLWVFWYEEWVRDESQWQPLLKFSNIESLSTARGVQMTFKEIFSACPRLEKLELATIINDPEPITFFARLMEIEIYFKSSYESKYELSNILSAPDLKKVTLFGNSAPAPNS</sequence>
<evidence type="ECO:0008006" key="3">
    <source>
        <dbReference type="Google" id="ProtNLM"/>
    </source>
</evidence>
<dbReference type="EMBL" id="CADEPI010000026">
    <property type="protein sequence ID" value="CAB3366749.1"/>
    <property type="molecule type" value="Genomic_DNA"/>
</dbReference>
<name>A0A8S1CEX8_9INSE</name>
<evidence type="ECO:0000313" key="1">
    <source>
        <dbReference type="EMBL" id="CAB3366749.1"/>
    </source>
</evidence>
<gene>
    <name evidence="1" type="ORF">CLODIP_2_CD15996</name>
</gene>
<proteinExistence type="predicted"/>
<evidence type="ECO:0000313" key="2">
    <source>
        <dbReference type="Proteomes" id="UP000494165"/>
    </source>
</evidence>
<comment type="caution">
    <text evidence="1">The sequence shown here is derived from an EMBL/GenBank/DDBJ whole genome shotgun (WGS) entry which is preliminary data.</text>
</comment>
<keyword evidence="2" id="KW-1185">Reference proteome</keyword>
<reference evidence="1 2" key="1">
    <citation type="submission" date="2020-04" db="EMBL/GenBank/DDBJ databases">
        <authorList>
            <person name="Alioto T."/>
            <person name="Alioto T."/>
            <person name="Gomez Garrido J."/>
        </authorList>
    </citation>
    <scope>NUCLEOTIDE SEQUENCE [LARGE SCALE GENOMIC DNA]</scope>
</reference>
<protein>
    <recommendedName>
        <fullName evidence="3">F-box domain-containing protein</fullName>
    </recommendedName>
</protein>
<dbReference type="Proteomes" id="UP000494165">
    <property type="component" value="Unassembled WGS sequence"/>
</dbReference>